<dbReference type="GO" id="GO:0005506">
    <property type="term" value="F:iron ion binding"/>
    <property type="evidence" value="ECO:0007669"/>
    <property type="project" value="InterPro"/>
</dbReference>
<dbReference type="EMBL" id="CM008054">
    <property type="protein sequence ID" value="PAN50418.2"/>
    <property type="molecule type" value="Genomic_DNA"/>
</dbReference>
<dbReference type="AlphaFoldDB" id="A0A2S3IS00"/>
<evidence type="ECO:0000256" key="9">
    <source>
        <dbReference type="ARBA" id="ARBA00023033"/>
    </source>
</evidence>
<keyword evidence="9" id="KW-0503">Monooxygenase</keyword>
<sequence length="225" mass="24299">MLPPRAMEPPGLRSPGPGAPPAGRPAGAPDVVAPPAGLRGTPYHLLAGDVRENARLIPEACSRPLPPRCHDIAPRVAPFLCRTVREHGGRACLSWFGPVPRVIVADPGVAGDVLSSKFGHLERPNFAALTRLLADGVAGLEGEKWVRHRRILNPAFHLEKLKSMLPAFSACCEEMGGVCWLRRLVRAGCLAGAPEPHRRRHFSHRVRQQLLPRGEADFPAPGRAS</sequence>
<dbReference type="Gene3D" id="1.10.630.10">
    <property type="entry name" value="Cytochrome P450"/>
    <property type="match status" value="1"/>
</dbReference>
<evidence type="ECO:0000256" key="6">
    <source>
        <dbReference type="ARBA" id="ARBA00022989"/>
    </source>
</evidence>
<name>A0A2S3IS00_9POAL</name>
<evidence type="ECO:0000256" key="2">
    <source>
        <dbReference type="ARBA" id="ARBA00010617"/>
    </source>
</evidence>
<feature type="region of interest" description="Disordered" evidence="11">
    <location>
        <begin position="1"/>
        <end position="34"/>
    </location>
</feature>
<comment type="subcellular location">
    <subcellularLocation>
        <location evidence="1">Membrane</location>
    </subcellularLocation>
</comment>
<evidence type="ECO:0000313" key="12">
    <source>
        <dbReference type="EMBL" id="PAN50418.2"/>
    </source>
</evidence>
<dbReference type="GO" id="GO:0016705">
    <property type="term" value="F:oxidoreductase activity, acting on paired donors, with incorporation or reduction of molecular oxygen"/>
    <property type="evidence" value="ECO:0007669"/>
    <property type="project" value="InterPro"/>
</dbReference>
<dbReference type="PANTHER" id="PTHR24282:SF181">
    <property type="entry name" value="CYTOCHROME P450 CYP72A123"/>
    <property type="match status" value="1"/>
</dbReference>
<evidence type="ECO:0000256" key="10">
    <source>
        <dbReference type="ARBA" id="ARBA00023136"/>
    </source>
</evidence>
<keyword evidence="6" id="KW-1133">Transmembrane helix</keyword>
<evidence type="ECO:0000256" key="4">
    <source>
        <dbReference type="ARBA" id="ARBA00022692"/>
    </source>
</evidence>
<keyword evidence="8" id="KW-0408">Iron</keyword>
<dbReference type="GO" id="GO:0004497">
    <property type="term" value="F:monooxygenase activity"/>
    <property type="evidence" value="ECO:0007669"/>
    <property type="project" value="UniProtKB-KW"/>
</dbReference>
<dbReference type="Proteomes" id="UP000243499">
    <property type="component" value="Chromosome 9"/>
</dbReference>
<keyword evidence="7" id="KW-0560">Oxidoreductase</keyword>
<reference evidence="12" key="1">
    <citation type="submission" date="2018-04" db="EMBL/GenBank/DDBJ databases">
        <title>WGS assembly of Panicum hallii.</title>
        <authorList>
            <person name="Lovell J."/>
            <person name="Jenkins J."/>
            <person name="Lowry D."/>
            <person name="Mamidi S."/>
            <person name="Sreedasyam A."/>
            <person name="Weng X."/>
            <person name="Barry K."/>
            <person name="Bonette J."/>
            <person name="Campitelli B."/>
            <person name="Daum C."/>
            <person name="Gordon S."/>
            <person name="Gould B."/>
            <person name="Lipzen A."/>
            <person name="Macqueen A."/>
            <person name="Palacio-Mejia J."/>
            <person name="Plott C."/>
            <person name="Shakirov E."/>
            <person name="Shu S."/>
            <person name="Yoshinaga Y."/>
            <person name="Zane M."/>
            <person name="Rokhsar D."/>
            <person name="Grimwood J."/>
            <person name="Schmutz J."/>
            <person name="Juenger T."/>
        </authorList>
    </citation>
    <scope>NUCLEOTIDE SEQUENCE [LARGE SCALE GENOMIC DNA]</scope>
    <source>
        <strain evidence="12">FIL2</strain>
    </source>
</reference>
<keyword evidence="10" id="KW-0472">Membrane</keyword>
<evidence type="ECO:0000256" key="11">
    <source>
        <dbReference type="SAM" id="MobiDB-lite"/>
    </source>
</evidence>
<comment type="similarity">
    <text evidence="2">Belongs to the cytochrome P450 family.</text>
</comment>
<dbReference type="InterPro" id="IPR050665">
    <property type="entry name" value="Cytochrome_P450_Monooxygen"/>
</dbReference>
<dbReference type="InterPro" id="IPR001128">
    <property type="entry name" value="Cyt_P450"/>
</dbReference>
<keyword evidence="5" id="KW-0479">Metal-binding</keyword>
<dbReference type="GO" id="GO:0016020">
    <property type="term" value="C:membrane"/>
    <property type="evidence" value="ECO:0007669"/>
    <property type="project" value="UniProtKB-SubCell"/>
</dbReference>
<evidence type="ECO:0000256" key="8">
    <source>
        <dbReference type="ARBA" id="ARBA00023004"/>
    </source>
</evidence>
<dbReference type="GO" id="GO:0020037">
    <property type="term" value="F:heme binding"/>
    <property type="evidence" value="ECO:0007669"/>
    <property type="project" value="InterPro"/>
</dbReference>
<evidence type="ECO:0000256" key="7">
    <source>
        <dbReference type="ARBA" id="ARBA00023002"/>
    </source>
</evidence>
<dbReference type="SUPFAM" id="SSF48264">
    <property type="entry name" value="Cytochrome P450"/>
    <property type="match status" value="1"/>
</dbReference>
<keyword evidence="4" id="KW-0812">Transmembrane</keyword>
<dbReference type="Pfam" id="PF00067">
    <property type="entry name" value="p450"/>
    <property type="match status" value="1"/>
</dbReference>
<feature type="compositionally biased region" description="Low complexity" evidence="11">
    <location>
        <begin position="24"/>
        <end position="34"/>
    </location>
</feature>
<dbReference type="InterPro" id="IPR036396">
    <property type="entry name" value="Cyt_P450_sf"/>
</dbReference>
<evidence type="ECO:0000256" key="5">
    <source>
        <dbReference type="ARBA" id="ARBA00022723"/>
    </source>
</evidence>
<accession>A0A2S3IS00</accession>
<dbReference type="Gramene" id="PAN50418">
    <property type="protein sequence ID" value="PAN50418"/>
    <property type="gene ID" value="PAHAL_9G480000"/>
</dbReference>
<evidence type="ECO:0000256" key="3">
    <source>
        <dbReference type="ARBA" id="ARBA00022617"/>
    </source>
</evidence>
<keyword evidence="3" id="KW-0349">Heme</keyword>
<evidence type="ECO:0000256" key="1">
    <source>
        <dbReference type="ARBA" id="ARBA00004370"/>
    </source>
</evidence>
<protein>
    <recommendedName>
        <fullName evidence="13">Cytochrome P450</fullName>
    </recommendedName>
</protein>
<dbReference type="PANTHER" id="PTHR24282">
    <property type="entry name" value="CYTOCHROME P450 FAMILY MEMBER"/>
    <property type="match status" value="1"/>
</dbReference>
<dbReference type="GO" id="GO:0006629">
    <property type="term" value="P:lipid metabolic process"/>
    <property type="evidence" value="ECO:0007669"/>
    <property type="project" value="UniProtKB-ARBA"/>
</dbReference>
<proteinExistence type="inferred from homology"/>
<gene>
    <name evidence="12" type="ORF">PAHAL_9G480000</name>
</gene>
<evidence type="ECO:0008006" key="13">
    <source>
        <dbReference type="Google" id="ProtNLM"/>
    </source>
</evidence>
<organism evidence="12">
    <name type="scientific">Panicum hallii</name>
    <dbReference type="NCBI Taxonomy" id="206008"/>
    <lineage>
        <taxon>Eukaryota</taxon>
        <taxon>Viridiplantae</taxon>
        <taxon>Streptophyta</taxon>
        <taxon>Embryophyta</taxon>
        <taxon>Tracheophyta</taxon>
        <taxon>Spermatophyta</taxon>
        <taxon>Magnoliopsida</taxon>
        <taxon>Liliopsida</taxon>
        <taxon>Poales</taxon>
        <taxon>Poaceae</taxon>
        <taxon>PACMAD clade</taxon>
        <taxon>Panicoideae</taxon>
        <taxon>Panicodae</taxon>
        <taxon>Paniceae</taxon>
        <taxon>Panicinae</taxon>
        <taxon>Panicum</taxon>
        <taxon>Panicum sect. Panicum</taxon>
    </lineage>
</organism>